<evidence type="ECO:0000313" key="7">
    <source>
        <dbReference type="Proteomes" id="UP000193498"/>
    </source>
</evidence>
<proteinExistence type="predicted"/>
<dbReference type="OrthoDB" id="2156690at2759"/>
<keyword evidence="2 5" id="KW-0812">Transmembrane</keyword>
<keyword evidence="3 5" id="KW-1133">Transmembrane helix</keyword>
<protein>
    <recommendedName>
        <fullName evidence="8">Tetraspanin Tsp2</fullName>
    </recommendedName>
</protein>
<evidence type="ECO:0000256" key="3">
    <source>
        <dbReference type="ARBA" id="ARBA00022989"/>
    </source>
</evidence>
<feature type="transmembrane region" description="Helical" evidence="5">
    <location>
        <begin position="115"/>
        <end position="137"/>
    </location>
</feature>
<accession>A0A1Y1X0D1</accession>
<gene>
    <name evidence="6" type="ORF">K493DRAFT_390891</name>
</gene>
<evidence type="ECO:0000256" key="5">
    <source>
        <dbReference type="SAM" id="Phobius"/>
    </source>
</evidence>
<organism evidence="6 7">
    <name type="scientific">Basidiobolus meristosporus CBS 931.73</name>
    <dbReference type="NCBI Taxonomy" id="1314790"/>
    <lineage>
        <taxon>Eukaryota</taxon>
        <taxon>Fungi</taxon>
        <taxon>Fungi incertae sedis</taxon>
        <taxon>Zoopagomycota</taxon>
        <taxon>Entomophthoromycotina</taxon>
        <taxon>Basidiobolomycetes</taxon>
        <taxon>Basidiobolales</taxon>
        <taxon>Basidiobolaceae</taxon>
        <taxon>Basidiobolus</taxon>
    </lineage>
</organism>
<evidence type="ECO:0008006" key="8">
    <source>
        <dbReference type="Google" id="ProtNLM"/>
    </source>
</evidence>
<name>A0A1Y1X0D1_9FUNG</name>
<evidence type="ECO:0000256" key="1">
    <source>
        <dbReference type="ARBA" id="ARBA00004141"/>
    </source>
</evidence>
<feature type="non-terminal residue" evidence="6">
    <location>
        <position position="1"/>
    </location>
</feature>
<feature type="transmembrane region" description="Helical" evidence="5">
    <location>
        <begin position="85"/>
        <end position="108"/>
    </location>
</feature>
<reference evidence="6 7" key="1">
    <citation type="submission" date="2016-07" db="EMBL/GenBank/DDBJ databases">
        <title>Pervasive Adenine N6-methylation of Active Genes in Fungi.</title>
        <authorList>
            <consortium name="DOE Joint Genome Institute"/>
            <person name="Mondo S.J."/>
            <person name="Dannebaum R.O."/>
            <person name="Kuo R.C."/>
            <person name="Labutti K."/>
            <person name="Haridas S."/>
            <person name="Kuo A."/>
            <person name="Salamov A."/>
            <person name="Ahrendt S.R."/>
            <person name="Lipzen A."/>
            <person name="Sullivan W."/>
            <person name="Andreopoulos W.B."/>
            <person name="Clum A."/>
            <person name="Lindquist E."/>
            <person name="Daum C."/>
            <person name="Ramamoorthy G.K."/>
            <person name="Gryganskyi A."/>
            <person name="Culley D."/>
            <person name="Magnuson J.K."/>
            <person name="James T.Y."/>
            <person name="O'Malley M.A."/>
            <person name="Stajich J.E."/>
            <person name="Spatafora J.W."/>
            <person name="Visel A."/>
            <person name="Grigoriev I.V."/>
        </authorList>
    </citation>
    <scope>NUCLEOTIDE SEQUENCE [LARGE SCALE GENOMIC DNA]</scope>
    <source>
        <strain evidence="6 7">CBS 931.73</strain>
    </source>
</reference>
<keyword evidence="4 5" id="KW-0472">Membrane</keyword>
<dbReference type="Pfam" id="PF00335">
    <property type="entry name" value="Tetraspanin"/>
    <property type="match status" value="1"/>
</dbReference>
<feature type="transmembrane region" description="Helical" evidence="5">
    <location>
        <begin position="204"/>
        <end position="230"/>
    </location>
</feature>
<keyword evidence="7" id="KW-1185">Reference proteome</keyword>
<dbReference type="Proteomes" id="UP000193498">
    <property type="component" value="Unassembled WGS sequence"/>
</dbReference>
<dbReference type="InterPro" id="IPR018499">
    <property type="entry name" value="Tetraspanin/Peripherin"/>
</dbReference>
<comment type="subcellular location">
    <subcellularLocation>
        <location evidence="1">Membrane</location>
        <topology evidence="1">Multi-pass membrane protein</topology>
    </subcellularLocation>
</comment>
<dbReference type="EMBL" id="MCFE01000788">
    <property type="protein sequence ID" value="ORX79277.1"/>
    <property type="molecule type" value="Genomic_DNA"/>
</dbReference>
<dbReference type="STRING" id="1314790.A0A1Y1X0D1"/>
<comment type="caution">
    <text evidence="6">The sequence shown here is derived from an EMBL/GenBank/DDBJ whole genome shotgun (WGS) entry which is preliminary data.</text>
</comment>
<sequence>MVVQIRESGGLSTHRVQQLPNRANTRYLNKVTYRPIQSWNRFKWLLFIANSLQCFIGLAGLLFSIVTWANGYLRAEVVVTSNKGILVITSVAGAGMILNAALGFYGIFTNNRRVLSVWAMAQWLLMGLVAAIGYIAYKRSLWNLRAKLGSQWRRFGFQERYIIQNNLHCCGFQGPLDHPSLSKNCFTRSLLPGCLGKYYRFNAYLLQITCICAFSTLLPCLFLIVVSILCSNHVNNKWNRDHPPRLNY</sequence>
<evidence type="ECO:0000256" key="4">
    <source>
        <dbReference type="ARBA" id="ARBA00023136"/>
    </source>
</evidence>
<feature type="transmembrane region" description="Helical" evidence="5">
    <location>
        <begin position="44"/>
        <end position="65"/>
    </location>
</feature>
<dbReference type="AlphaFoldDB" id="A0A1Y1X0D1"/>
<dbReference type="InParanoid" id="A0A1Y1X0D1"/>
<evidence type="ECO:0000256" key="2">
    <source>
        <dbReference type="ARBA" id="ARBA00022692"/>
    </source>
</evidence>
<evidence type="ECO:0000313" key="6">
    <source>
        <dbReference type="EMBL" id="ORX79277.1"/>
    </source>
</evidence>
<dbReference type="GO" id="GO:0016020">
    <property type="term" value="C:membrane"/>
    <property type="evidence" value="ECO:0007669"/>
    <property type="project" value="UniProtKB-SubCell"/>
</dbReference>